<dbReference type="HOGENOM" id="CLU_2094644_0_0_10"/>
<dbReference type="AlphaFoldDB" id="C9MKT9"/>
<name>C9MKT9_9BACT</name>
<dbReference type="Proteomes" id="UP000003327">
    <property type="component" value="Unassembled WGS sequence"/>
</dbReference>
<organism evidence="2 3">
    <name type="scientific">Prevotella veroralis F0319</name>
    <dbReference type="NCBI Taxonomy" id="649761"/>
    <lineage>
        <taxon>Bacteria</taxon>
        <taxon>Pseudomonadati</taxon>
        <taxon>Bacteroidota</taxon>
        <taxon>Bacteroidia</taxon>
        <taxon>Bacteroidales</taxon>
        <taxon>Prevotellaceae</taxon>
        <taxon>Prevotella</taxon>
    </lineage>
</organism>
<sequence length="116" mass="13350">MPQSRDRRPRLSSFPSISNTPLGNIPSLKRSVGRLLLLAFWRTDEGVCPYRFVSFPFKEGVSLYQREALFMARRRPLQSEKGVSSHRRNALFVSRWYYSLPSPFGEGAGVRLFLPT</sequence>
<proteinExistence type="predicted"/>
<dbReference type="EMBL" id="ACVA01000007">
    <property type="protein sequence ID" value="EEX19894.1"/>
    <property type="molecule type" value="Genomic_DNA"/>
</dbReference>
<feature type="region of interest" description="Disordered" evidence="1">
    <location>
        <begin position="1"/>
        <end position="24"/>
    </location>
</feature>
<reference evidence="2 3" key="1">
    <citation type="submission" date="2009-09" db="EMBL/GenBank/DDBJ databases">
        <authorList>
            <person name="Weinstock G."/>
            <person name="Sodergren E."/>
            <person name="Clifton S."/>
            <person name="Fulton L."/>
            <person name="Fulton B."/>
            <person name="Courtney L."/>
            <person name="Fronick C."/>
            <person name="Harrison M."/>
            <person name="Strong C."/>
            <person name="Farmer C."/>
            <person name="Delahaunty K."/>
            <person name="Markovic C."/>
            <person name="Hall O."/>
            <person name="Minx P."/>
            <person name="Tomlinson C."/>
            <person name="Mitreva M."/>
            <person name="Nelson J."/>
            <person name="Hou S."/>
            <person name="Wollam A."/>
            <person name="Pepin K.H."/>
            <person name="Johnson M."/>
            <person name="Bhonagiri V."/>
            <person name="Nash W.E."/>
            <person name="Warren W."/>
            <person name="Chinwalla A."/>
            <person name="Mardis E.R."/>
            <person name="Wilson R.K."/>
        </authorList>
    </citation>
    <scope>NUCLEOTIDE SEQUENCE [LARGE SCALE GENOMIC DNA]</scope>
    <source>
        <strain evidence="2 3">F0319</strain>
    </source>
</reference>
<gene>
    <name evidence="2" type="ORF">HMPREF0973_00213</name>
</gene>
<evidence type="ECO:0000313" key="3">
    <source>
        <dbReference type="Proteomes" id="UP000003327"/>
    </source>
</evidence>
<evidence type="ECO:0000313" key="2">
    <source>
        <dbReference type="EMBL" id="EEX19894.1"/>
    </source>
</evidence>
<protein>
    <submittedName>
        <fullName evidence="2">Uncharacterized protein</fullName>
    </submittedName>
</protein>
<dbReference type="STRING" id="649761.HMPREF0973_00213"/>
<feature type="compositionally biased region" description="Polar residues" evidence="1">
    <location>
        <begin position="13"/>
        <end position="22"/>
    </location>
</feature>
<comment type="caution">
    <text evidence="2">The sequence shown here is derived from an EMBL/GenBank/DDBJ whole genome shotgun (WGS) entry which is preliminary data.</text>
</comment>
<accession>C9MKT9</accession>
<evidence type="ECO:0000256" key="1">
    <source>
        <dbReference type="SAM" id="MobiDB-lite"/>
    </source>
</evidence>
<keyword evidence="3" id="KW-1185">Reference proteome</keyword>